<evidence type="ECO:0000313" key="9">
    <source>
        <dbReference type="Proteomes" id="UP000039217"/>
    </source>
</evidence>
<dbReference type="GO" id="GO:0003995">
    <property type="term" value="F:acyl-CoA dehydrogenase activity"/>
    <property type="evidence" value="ECO:0007669"/>
    <property type="project" value="InterPro"/>
</dbReference>
<dbReference type="Proteomes" id="UP000048600">
    <property type="component" value="Unassembled WGS sequence"/>
</dbReference>
<dbReference type="Pfam" id="PF00441">
    <property type="entry name" value="Acyl-CoA_dh_1"/>
    <property type="match status" value="1"/>
</dbReference>
<dbReference type="EMBL" id="CHKL01000002">
    <property type="protein sequence ID" value="COV50626.1"/>
    <property type="molecule type" value="Genomic_DNA"/>
</dbReference>
<dbReference type="Proteomes" id="UP000038802">
    <property type="component" value="Unassembled WGS sequence"/>
</dbReference>
<evidence type="ECO:0000313" key="12">
    <source>
        <dbReference type="Proteomes" id="UP000236349"/>
    </source>
</evidence>
<dbReference type="InterPro" id="IPR036250">
    <property type="entry name" value="AcylCo_DH-like_C"/>
</dbReference>
<evidence type="ECO:0000313" key="7">
    <source>
        <dbReference type="EMBL" id="COX55272.1"/>
    </source>
</evidence>
<accession>A0A0T9Z356</accession>
<feature type="domain" description="Acyl-CoA dehydrogenase/oxidase C-terminal" evidence="2">
    <location>
        <begin position="3"/>
        <end position="37"/>
    </location>
</feature>
<reference evidence="7" key="2">
    <citation type="submission" date="2015-03" db="EMBL/GenBank/DDBJ databases">
        <authorList>
            <person name="Murphy D."/>
        </authorList>
    </citation>
    <scope>NUCLEOTIDE SEQUENCE [LARGE SCALE GENOMIC DNA]</scope>
    <source>
        <strain evidence="7">K00500041</strain>
    </source>
</reference>
<evidence type="ECO:0000313" key="8">
    <source>
        <dbReference type="Proteomes" id="UP000038802"/>
    </source>
</evidence>
<evidence type="ECO:0000259" key="2">
    <source>
        <dbReference type="Pfam" id="PF00441"/>
    </source>
</evidence>
<dbReference type="AlphaFoldDB" id="A0A0T9Z356"/>
<dbReference type="InterPro" id="IPR009075">
    <property type="entry name" value="AcylCo_DH/oxidase_C"/>
</dbReference>
<dbReference type="EMBL" id="CSAJ01000067">
    <property type="protein sequence ID" value="COV73417.1"/>
    <property type="molecule type" value="Genomic_DNA"/>
</dbReference>
<keyword evidence="7" id="KW-0560">Oxidoreductase</keyword>
<evidence type="ECO:0000313" key="10">
    <source>
        <dbReference type="Proteomes" id="UP000044938"/>
    </source>
</evidence>
<dbReference type="EMBL" id="CP024614">
    <property type="protein sequence ID" value="AUS52341.1"/>
    <property type="molecule type" value="Genomic_DNA"/>
</dbReference>
<gene>
    <name evidence="7" type="primary">fadE24</name>
    <name evidence="3" type="ORF">CAB90_03524</name>
    <name evidence="4" type="ORF">ERS007661_04405</name>
    <name evidence="7" type="ORF">ERS007703_05336</name>
    <name evidence="6" type="ORF">ERS007720_00819</name>
    <name evidence="5" type="ORF">ERS007741_00053</name>
</gene>
<dbReference type="Gene3D" id="1.20.140.10">
    <property type="entry name" value="Butyryl-CoA Dehydrogenase, subunit A, domain 3"/>
    <property type="match status" value="1"/>
</dbReference>
<dbReference type="SUPFAM" id="SSF47203">
    <property type="entry name" value="Acyl-CoA dehydrogenase C-terminal domain-like"/>
    <property type="match status" value="1"/>
</dbReference>
<sequence>MQIGLDGVQLLGGHGYTKEHPVERWYRDLRAIGVAEGVVVI</sequence>
<dbReference type="EC" id="1.3.99.-" evidence="7"/>
<evidence type="ECO:0000313" key="11">
    <source>
        <dbReference type="Proteomes" id="UP000048600"/>
    </source>
</evidence>
<dbReference type="InterPro" id="IPR006089">
    <property type="entry name" value="Acyl-CoA_DH_CS"/>
</dbReference>
<evidence type="ECO:0000313" key="4">
    <source>
        <dbReference type="EMBL" id="CNX00391.1"/>
    </source>
</evidence>
<protein>
    <submittedName>
        <fullName evidence="3 7">Acyl-CoA dehydrogenase</fullName>
        <ecNumber evidence="7">1.3.99.-</ecNumber>
    </submittedName>
</protein>
<dbReference type="EMBL" id="CSAE01001365">
    <property type="protein sequence ID" value="COX55272.1"/>
    <property type="molecule type" value="Genomic_DNA"/>
</dbReference>
<dbReference type="Proteomes" id="UP000044938">
    <property type="component" value="Unassembled WGS sequence"/>
</dbReference>
<evidence type="ECO:0000313" key="5">
    <source>
        <dbReference type="EMBL" id="COV50626.1"/>
    </source>
</evidence>
<dbReference type="PROSITE" id="PS00073">
    <property type="entry name" value="ACYL_COA_DH_2"/>
    <property type="match status" value="1"/>
</dbReference>
<evidence type="ECO:0000256" key="1">
    <source>
        <dbReference type="ARBA" id="ARBA00022630"/>
    </source>
</evidence>
<dbReference type="Proteomes" id="UP000236349">
    <property type="component" value="Chromosome"/>
</dbReference>
<reference evidence="3 12" key="3">
    <citation type="submission" date="2017-10" db="EMBL/GenBank/DDBJ databases">
        <title>Clinical isolate obtained from a human patient with meningeal tuberculosis in michoacan, Mexico.</title>
        <authorList>
            <person name="Guillen-Nepita A.L."/>
            <person name="Negrete-Paz A.M."/>
            <person name="Vazquez-Marrufo G."/>
            <person name="Cruz-Hernandez A."/>
            <person name="Fresia P."/>
            <person name="Naya H."/>
            <person name="Vazquez-Garciduenas M.S."/>
        </authorList>
    </citation>
    <scope>NUCLEOTIDE SEQUENCE [LARGE SCALE GENOMIC DNA]</scope>
    <source>
        <strain evidence="12">Beijing/MYC004</strain>
        <strain evidence="3">MYC004</strain>
    </source>
</reference>
<evidence type="ECO:0000313" key="6">
    <source>
        <dbReference type="EMBL" id="COV73417.1"/>
    </source>
</evidence>
<proteinExistence type="predicted"/>
<reference evidence="8 9" key="1">
    <citation type="submission" date="2015-03" db="EMBL/GenBank/DDBJ databases">
        <authorList>
            <consortium name="Pathogen Informatics"/>
        </authorList>
    </citation>
    <scope>NUCLEOTIDE SEQUENCE [LARGE SCALE GENOMIC DNA]</scope>
    <source>
        <strain evidence="4 9">D00501624</strain>
        <strain evidence="8">K00500041</strain>
        <strain evidence="6 10">M09401471</strain>
        <strain evidence="5 11">P00601463</strain>
    </source>
</reference>
<dbReference type="EMBL" id="CQQC01002600">
    <property type="protein sequence ID" value="CNX00391.1"/>
    <property type="molecule type" value="Genomic_DNA"/>
</dbReference>
<dbReference type="Proteomes" id="UP000039217">
    <property type="component" value="Unassembled WGS sequence"/>
</dbReference>
<organism evidence="7 8">
    <name type="scientific">Mycobacterium tuberculosis</name>
    <dbReference type="NCBI Taxonomy" id="1773"/>
    <lineage>
        <taxon>Bacteria</taxon>
        <taxon>Bacillati</taxon>
        <taxon>Actinomycetota</taxon>
        <taxon>Actinomycetes</taxon>
        <taxon>Mycobacteriales</taxon>
        <taxon>Mycobacteriaceae</taxon>
        <taxon>Mycobacterium</taxon>
        <taxon>Mycobacterium tuberculosis complex</taxon>
    </lineage>
</organism>
<dbReference type="STRING" id="115862.BBG46_16350"/>
<name>A0A0T9Z356_MYCTX</name>
<evidence type="ECO:0000313" key="3">
    <source>
        <dbReference type="EMBL" id="AUS52341.1"/>
    </source>
</evidence>
<keyword evidence="1" id="KW-0285">Flavoprotein</keyword>